<comment type="similarity">
    <text evidence="4">Belongs to the cytochrome b5 family.</text>
</comment>
<dbReference type="InterPro" id="IPR018506">
    <property type="entry name" value="Cyt_B5_heme-BS"/>
</dbReference>
<dbReference type="AlphaFoldDB" id="A0A9P8PLW7"/>
<dbReference type="OrthoDB" id="432299at2759"/>
<dbReference type="Gene3D" id="3.10.120.10">
    <property type="entry name" value="Cytochrome b5-like heme/steroid binding domain"/>
    <property type="match status" value="1"/>
</dbReference>
<keyword evidence="7" id="KW-1185">Reference proteome</keyword>
<dbReference type="GO" id="GO:0004128">
    <property type="term" value="F:cytochrome-b5 reductase activity, acting on NAD(P)H"/>
    <property type="evidence" value="ECO:0007669"/>
    <property type="project" value="TreeGrafter"/>
</dbReference>
<reference evidence="6" key="1">
    <citation type="journal article" date="2021" name="Open Biol.">
        <title>Shared evolutionary footprints suggest mitochondrial oxidative damage underlies multiple complex I losses in fungi.</title>
        <authorList>
            <person name="Schikora-Tamarit M.A."/>
            <person name="Marcet-Houben M."/>
            <person name="Nosek J."/>
            <person name="Gabaldon T."/>
        </authorList>
    </citation>
    <scope>NUCLEOTIDE SEQUENCE</scope>
    <source>
        <strain evidence="6">CBS6341</strain>
    </source>
</reference>
<accession>A0A9P8PLW7</accession>
<name>A0A9P8PLW7_9ASCO</name>
<dbReference type="InterPro" id="IPR051872">
    <property type="entry name" value="Cytochrome_b5/Flavoprotein_Rdt"/>
</dbReference>
<dbReference type="InterPro" id="IPR001199">
    <property type="entry name" value="Cyt_B5-like_heme/steroid-bd"/>
</dbReference>
<keyword evidence="1 4" id="KW-0349">Heme</keyword>
<dbReference type="FunFam" id="3.10.120.10:FF:000001">
    <property type="entry name" value="Cytochrome b5 reductase 4"/>
    <property type="match status" value="1"/>
</dbReference>
<organism evidence="6 7">
    <name type="scientific">Wickerhamomyces mucosus</name>
    <dbReference type="NCBI Taxonomy" id="1378264"/>
    <lineage>
        <taxon>Eukaryota</taxon>
        <taxon>Fungi</taxon>
        <taxon>Dikarya</taxon>
        <taxon>Ascomycota</taxon>
        <taxon>Saccharomycotina</taxon>
        <taxon>Saccharomycetes</taxon>
        <taxon>Phaffomycetales</taxon>
        <taxon>Wickerhamomycetaceae</taxon>
        <taxon>Wickerhamomyces</taxon>
    </lineage>
</organism>
<evidence type="ECO:0000256" key="3">
    <source>
        <dbReference type="ARBA" id="ARBA00023004"/>
    </source>
</evidence>
<keyword evidence="3 4" id="KW-0408">Iron</keyword>
<sequence>MDANRLRGLQPPPNPIKVRLEAQRTAFNQKDKNPTITKKVMFPKELAPPSIPISESTFPLANSAQRSTNGRSKVMLEPGHSPLDWANLNSSGKNLRGIESHQFPIKVTKELLKQHIKVDDCWTVLGNKVYNITSYVKFHPGGVEEIMKCAGKDGTSLFMKYHAWVNYERMLENCFIGFYIK</sequence>
<dbReference type="GO" id="GO:0005737">
    <property type="term" value="C:cytoplasm"/>
    <property type="evidence" value="ECO:0007669"/>
    <property type="project" value="TreeGrafter"/>
</dbReference>
<dbReference type="SUPFAM" id="SSF55856">
    <property type="entry name" value="Cytochrome b5-like heme/steroid binding domain"/>
    <property type="match status" value="1"/>
</dbReference>
<keyword evidence="2 4" id="KW-0479">Metal-binding</keyword>
<gene>
    <name evidence="6" type="ORF">WICMUC_003269</name>
</gene>
<dbReference type="GO" id="GO:0046872">
    <property type="term" value="F:metal ion binding"/>
    <property type="evidence" value="ECO:0007669"/>
    <property type="project" value="UniProtKB-UniRule"/>
</dbReference>
<evidence type="ECO:0000256" key="2">
    <source>
        <dbReference type="ARBA" id="ARBA00022723"/>
    </source>
</evidence>
<dbReference type="InterPro" id="IPR036400">
    <property type="entry name" value="Cyt_B5-like_heme/steroid_sf"/>
</dbReference>
<dbReference type="PANTHER" id="PTHR46237">
    <property type="entry name" value="CYTOCHROME B5 REDUCTASE 4 FAMILY MEMBER"/>
    <property type="match status" value="1"/>
</dbReference>
<evidence type="ECO:0000256" key="1">
    <source>
        <dbReference type="ARBA" id="ARBA00022617"/>
    </source>
</evidence>
<dbReference type="SMART" id="SM01117">
    <property type="entry name" value="Cyt-b5"/>
    <property type="match status" value="1"/>
</dbReference>
<dbReference type="PROSITE" id="PS50255">
    <property type="entry name" value="CYTOCHROME_B5_2"/>
    <property type="match status" value="1"/>
</dbReference>
<dbReference type="Proteomes" id="UP000769528">
    <property type="component" value="Unassembled WGS sequence"/>
</dbReference>
<dbReference type="Pfam" id="PF00173">
    <property type="entry name" value="Cyt-b5"/>
    <property type="match status" value="1"/>
</dbReference>
<evidence type="ECO:0000313" key="6">
    <source>
        <dbReference type="EMBL" id="KAH3674432.1"/>
    </source>
</evidence>
<comment type="caution">
    <text evidence="6">The sequence shown here is derived from an EMBL/GenBank/DDBJ whole genome shotgun (WGS) entry which is preliminary data.</text>
</comment>
<protein>
    <recommendedName>
        <fullName evidence="5">Cytochrome b5 heme-binding domain-containing protein</fullName>
    </recommendedName>
</protein>
<dbReference type="PROSITE" id="PS00191">
    <property type="entry name" value="CYTOCHROME_B5_1"/>
    <property type="match status" value="1"/>
</dbReference>
<dbReference type="EMBL" id="JAEUBF010000853">
    <property type="protein sequence ID" value="KAH3674432.1"/>
    <property type="molecule type" value="Genomic_DNA"/>
</dbReference>
<evidence type="ECO:0000313" key="7">
    <source>
        <dbReference type="Proteomes" id="UP000769528"/>
    </source>
</evidence>
<dbReference type="GO" id="GO:0020037">
    <property type="term" value="F:heme binding"/>
    <property type="evidence" value="ECO:0007669"/>
    <property type="project" value="UniProtKB-UniRule"/>
</dbReference>
<reference evidence="6" key="2">
    <citation type="submission" date="2021-01" db="EMBL/GenBank/DDBJ databases">
        <authorList>
            <person name="Schikora-Tamarit M.A."/>
        </authorList>
    </citation>
    <scope>NUCLEOTIDE SEQUENCE</scope>
    <source>
        <strain evidence="6">CBS6341</strain>
    </source>
</reference>
<dbReference type="PANTHER" id="PTHR46237:SF1">
    <property type="entry name" value="CYTOCHROME B5 REDUCTASE 4"/>
    <property type="match status" value="1"/>
</dbReference>
<evidence type="ECO:0000259" key="5">
    <source>
        <dbReference type="PROSITE" id="PS50255"/>
    </source>
</evidence>
<evidence type="ECO:0000256" key="4">
    <source>
        <dbReference type="RuleBase" id="RU362121"/>
    </source>
</evidence>
<feature type="domain" description="Cytochrome b5 heme-binding" evidence="5">
    <location>
        <begin position="104"/>
        <end position="180"/>
    </location>
</feature>
<proteinExistence type="inferred from homology"/>